<dbReference type="GO" id="GO:0030416">
    <property type="term" value="P:methylamine metabolic process"/>
    <property type="evidence" value="ECO:0007669"/>
    <property type="project" value="InterPro"/>
</dbReference>
<keyword evidence="2 5" id="KW-0812">Transmembrane</keyword>
<feature type="transmembrane region" description="Helical" evidence="5">
    <location>
        <begin position="153"/>
        <end position="175"/>
    </location>
</feature>
<evidence type="ECO:0000313" key="9">
    <source>
        <dbReference type="Proteomes" id="UP000094094"/>
    </source>
</evidence>
<dbReference type="GO" id="GO:0016020">
    <property type="term" value="C:membrane"/>
    <property type="evidence" value="ECO:0007669"/>
    <property type="project" value="UniProtKB-SubCell"/>
</dbReference>
<dbReference type="Pfam" id="PF07291">
    <property type="entry name" value="MauE"/>
    <property type="match status" value="1"/>
</dbReference>
<dbReference type="Proteomes" id="UP000094094">
    <property type="component" value="Chromosome"/>
</dbReference>
<comment type="subcellular location">
    <subcellularLocation>
        <location evidence="1">Membrane</location>
        <topology evidence="1">Multi-pass membrane protein</topology>
    </subcellularLocation>
</comment>
<feature type="transmembrane region" description="Helical" evidence="5">
    <location>
        <begin position="77"/>
        <end position="99"/>
    </location>
</feature>
<dbReference type="AlphaFoldDB" id="A0A1D7VMN6"/>
<dbReference type="EMBL" id="CP017157">
    <property type="protein sequence ID" value="AOP48017.1"/>
    <property type="molecule type" value="Genomic_DNA"/>
</dbReference>
<name>A0A1D7VMN6_9ACTN</name>
<evidence type="ECO:0000256" key="2">
    <source>
        <dbReference type="ARBA" id="ARBA00022692"/>
    </source>
</evidence>
<protein>
    <recommendedName>
        <fullName evidence="6">Methylamine utilisation protein MauE domain-containing protein</fullName>
    </recommendedName>
</protein>
<dbReference type="RefSeq" id="WP_069570151.1">
    <property type="nucleotide sequence ID" value="NZ_CP017157.1"/>
</dbReference>
<keyword evidence="3 5" id="KW-1133">Transmembrane helix</keyword>
<evidence type="ECO:0000313" key="7">
    <source>
        <dbReference type="EMBL" id="AOP48009.1"/>
    </source>
</evidence>
<evidence type="ECO:0000256" key="3">
    <source>
        <dbReference type="ARBA" id="ARBA00022989"/>
    </source>
</evidence>
<dbReference type="EMBL" id="CP017157">
    <property type="protein sequence ID" value="AOP48009.1"/>
    <property type="molecule type" value="Genomic_DNA"/>
</dbReference>
<evidence type="ECO:0000256" key="5">
    <source>
        <dbReference type="SAM" id="Phobius"/>
    </source>
</evidence>
<dbReference type="KEGG" id="slc:SL103_18880"/>
<feature type="transmembrane region" description="Helical" evidence="5">
    <location>
        <begin position="50"/>
        <end position="71"/>
    </location>
</feature>
<evidence type="ECO:0000259" key="6">
    <source>
        <dbReference type="Pfam" id="PF07291"/>
    </source>
</evidence>
<proteinExistence type="predicted"/>
<evidence type="ECO:0000313" key="8">
    <source>
        <dbReference type="EMBL" id="AOP48017.1"/>
    </source>
</evidence>
<dbReference type="OrthoDB" id="3430313at2"/>
<accession>A0A1D7VMN6</accession>
<sequence>MPTTAYLATGLRCLIGTVVLLALCGKTTRNGGFRAFVSSLHGLRLLPARYARPAAVAVIAGEGAVVIVLALPWQAAAAWGFCLAAALLAVLTAGVGLALRRGARAPCRCFGGTAKPLGGHHLLRNVLLAGLALLGAVISAAPPPPAHPAGTALAAVAGVVLGGLIAVLDELIAFFRPAVAPQRR</sequence>
<feature type="transmembrane region" description="Helical" evidence="5">
    <location>
        <begin position="122"/>
        <end position="141"/>
    </location>
</feature>
<dbReference type="InterPro" id="IPR009908">
    <property type="entry name" value="Methylamine_util_MauE"/>
</dbReference>
<reference evidence="8 9" key="1">
    <citation type="submission" date="2016-09" db="EMBL/GenBank/DDBJ databases">
        <title>Complete genome sequencing of Streptomyces lydicus 103 and metabolic pathways analysis of antibiotic biosynthesis.</title>
        <authorList>
            <person name="Jia N."/>
            <person name="Ding M.-Z."/>
            <person name="Gao F."/>
            <person name="Yuan Y.-J."/>
        </authorList>
    </citation>
    <scope>NUCLEOTIDE SEQUENCE [LARGE SCALE GENOMIC DNA]</scope>
    <source>
        <strain evidence="8 9">103</strain>
    </source>
</reference>
<dbReference type="KEGG" id="slc:SL103_18830"/>
<gene>
    <name evidence="7" type="ORF">SL103_18830</name>
    <name evidence="8" type="ORF">SL103_18880</name>
</gene>
<organism evidence="8 9">
    <name type="scientific">Streptomyces lydicus</name>
    <dbReference type="NCBI Taxonomy" id="47763"/>
    <lineage>
        <taxon>Bacteria</taxon>
        <taxon>Bacillati</taxon>
        <taxon>Actinomycetota</taxon>
        <taxon>Actinomycetes</taxon>
        <taxon>Kitasatosporales</taxon>
        <taxon>Streptomycetaceae</taxon>
        <taxon>Streptomyces</taxon>
    </lineage>
</organism>
<keyword evidence="4 5" id="KW-0472">Membrane</keyword>
<keyword evidence="9" id="KW-1185">Reference proteome</keyword>
<feature type="domain" description="Methylamine utilisation protein MauE" evidence="6">
    <location>
        <begin position="5"/>
        <end position="136"/>
    </location>
</feature>
<evidence type="ECO:0000256" key="4">
    <source>
        <dbReference type="ARBA" id="ARBA00023136"/>
    </source>
</evidence>
<feature type="transmembrane region" description="Helical" evidence="5">
    <location>
        <begin position="6"/>
        <end position="24"/>
    </location>
</feature>
<evidence type="ECO:0000256" key="1">
    <source>
        <dbReference type="ARBA" id="ARBA00004141"/>
    </source>
</evidence>